<evidence type="ECO:0000256" key="1">
    <source>
        <dbReference type="PROSITE-ProRule" id="PRU00443"/>
    </source>
</evidence>
<evidence type="ECO:0000313" key="3">
    <source>
        <dbReference type="EMBL" id="CAH1241677.1"/>
    </source>
</evidence>
<dbReference type="EMBL" id="OV696697">
    <property type="protein sequence ID" value="CAH1241677.1"/>
    <property type="molecule type" value="Genomic_DNA"/>
</dbReference>
<dbReference type="Proteomes" id="UP000838412">
    <property type="component" value="Chromosome 12"/>
</dbReference>
<dbReference type="GO" id="GO:0043113">
    <property type="term" value="P:receptor clustering"/>
    <property type="evidence" value="ECO:0007669"/>
    <property type="project" value="InterPro"/>
</dbReference>
<dbReference type="PROSITE" id="PS51121">
    <property type="entry name" value="NTA"/>
    <property type="match status" value="1"/>
</dbReference>
<keyword evidence="4" id="KW-1185">Reference proteome</keyword>
<reference evidence="3" key="1">
    <citation type="submission" date="2022-01" db="EMBL/GenBank/DDBJ databases">
        <authorList>
            <person name="Braso-Vives M."/>
        </authorList>
    </citation>
    <scope>NUCLEOTIDE SEQUENCE</scope>
</reference>
<dbReference type="GO" id="GO:0005886">
    <property type="term" value="C:plasma membrane"/>
    <property type="evidence" value="ECO:0007669"/>
    <property type="project" value="GOC"/>
</dbReference>
<evidence type="ECO:0000313" key="4">
    <source>
        <dbReference type="Proteomes" id="UP000838412"/>
    </source>
</evidence>
<feature type="domain" description="NtA" evidence="2">
    <location>
        <begin position="81"/>
        <end position="219"/>
    </location>
</feature>
<proteinExistence type="predicted"/>
<sequence>MLTCSRPVPVDPCFIIAWSGMWSRGSRAQHLKLAASAKLFLHVKTFHRQPPTLTMPHRALVHLQCIVFIFIPVFLDVVGGCIELLNGWDPVPVAERARRADVVFSGTVVRTDALPRLPGLTYSAHLRVRTVLRGKSRLREIPAISDNPNVYNVSNFGLRAQCYSEVAQGDAYIFFLGIFHEGELAARYDDIFGATAGLTRENEEEILLALGESQGKYFPILDCV</sequence>
<evidence type="ECO:0000259" key="2">
    <source>
        <dbReference type="PROSITE" id="PS51121"/>
    </source>
</evidence>
<organism evidence="3 4">
    <name type="scientific">Branchiostoma lanceolatum</name>
    <name type="common">Common lancelet</name>
    <name type="synonym">Amphioxus lanceolatum</name>
    <dbReference type="NCBI Taxonomy" id="7740"/>
    <lineage>
        <taxon>Eukaryota</taxon>
        <taxon>Metazoa</taxon>
        <taxon>Chordata</taxon>
        <taxon>Cephalochordata</taxon>
        <taxon>Leptocardii</taxon>
        <taxon>Amphioxiformes</taxon>
        <taxon>Branchiostomatidae</taxon>
        <taxon>Branchiostoma</taxon>
    </lineage>
</organism>
<accession>A0A8K0E490</accession>
<dbReference type="AlphaFoldDB" id="A0A8K0E490"/>
<protein>
    <submittedName>
        <fullName evidence="3">Hypp6388 protein</fullName>
    </submittedName>
</protein>
<gene>
    <name evidence="3" type="primary">Hypp6388</name>
    <name evidence="3" type="ORF">BLAG_LOCUS5191</name>
</gene>
<dbReference type="InterPro" id="IPR008993">
    <property type="entry name" value="TIMP-like_OB-fold"/>
</dbReference>
<dbReference type="OrthoDB" id="382013at2759"/>
<comment type="caution">
    <text evidence="1">Lacks conserved residue(s) required for the propagation of feature annotation.</text>
</comment>
<dbReference type="GO" id="GO:0043236">
    <property type="term" value="F:laminin binding"/>
    <property type="evidence" value="ECO:0007669"/>
    <property type="project" value="InterPro"/>
</dbReference>
<dbReference type="SUPFAM" id="SSF50242">
    <property type="entry name" value="TIMP-like"/>
    <property type="match status" value="1"/>
</dbReference>
<dbReference type="InterPro" id="IPR004850">
    <property type="entry name" value="NtA_dom"/>
</dbReference>
<dbReference type="Pfam" id="PF03146">
    <property type="entry name" value="NtA"/>
    <property type="match status" value="1"/>
</dbReference>
<dbReference type="Gene3D" id="2.40.50.120">
    <property type="match status" value="1"/>
</dbReference>
<name>A0A8K0E490_BRALA</name>